<proteinExistence type="predicted"/>
<dbReference type="Pfam" id="PF16850">
    <property type="entry name" value="Inhibitor_I66"/>
    <property type="match status" value="1"/>
</dbReference>
<dbReference type="GO" id="GO:0004867">
    <property type="term" value="F:serine-type endopeptidase inhibitor activity"/>
    <property type="evidence" value="ECO:0007669"/>
    <property type="project" value="InterPro"/>
</dbReference>
<dbReference type="RefSeq" id="XP_007391221.1">
    <property type="nucleotide sequence ID" value="XM_007391159.1"/>
</dbReference>
<sequence>MLPLAHLPTGYYLIASHTHSSKVTYAGRLSSSSSKAAKRAMPLLSAFDEDDEDDTLVLAVNRKTAVSYFKDSTDDWAFLEQLDEELPLRTSAPSTPSTTAVDSESDVDSPLSPILEGSSAPTTPLLVTDSALESSESDDEEDTGRVRFAKDMRSLARRAKHARGRKVFAVPGEQPQWLLEKLPNGRYTIKTLGAPTGIRDGLLLAYDAHFAAQAVEEWELRPHVVPGPKGRERERELVYTIEWASGGAGWVRQGGADEELISVAPMSGQVREDELWKIVPVSIA</sequence>
<dbReference type="Gene3D" id="2.80.10.50">
    <property type="match status" value="1"/>
</dbReference>
<gene>
    <name evidence="2" type="ORF">PHACADRAFT_248696</name>
</gene>
<organism evidence="2 3">
    <name type="scientific">Phanerochaete carnosa (strain HHB-10118-sp)</name>
    <name type="common">White-rot fungus</name>
    <name type="synonym">Peniophora carnosa</name>
    <dbReference type="NCBI Taxonomy" id="650164"/>
    <lineage>
        <taxon>Eukaryota</taxon>
        <taxon>Fungi</taxon>
        <taxon>Dikarya</taxon>
        <taxon>Basidiomycota</taxon>
        <taxon>Agaricomycotina</taxon>
        <taxon>Agaricomycetes</taxon>
        <taxon>Polyporales</taxon>
        <taxon>Phanerochaetaceae</taxon>
        <taxon>Phanerochaete</taxon>
    </lineage>
</organism>
<protein>
    <submittedName>
        <fullName evidence="2">Uncharacterized protein</fullName>
    </submittedName>
</protein>
<dbReference type="AlphaFoldDB" id="K5XFI4"/>
<dbReference type="GeneID" id="18914415"/>
<dbReference type="OrthoDB" id="3439489at2759"/>
<feature type="compositionally biased region" description="Low complexity" evidence="1">
    <location>
        <begin position="90"/>
        <end position="100"/>
    </location>
</feature>
<dbReference type="KEGG" id="pco:PHACADRAFT_248696"/>
<dbReference type="Proteomes" id="UP000008370">
    <property type="component" value="Unassembled WGS sequence"/>
</dbReference>
<dbReference type="InParanoid" id="K5XFI4"/>
<feature type="region of interest" description="Disordered" evidence="1">
    <location>
        <begin position="87"/>
        <end position="124"/>
    </location>
</feature>
<dbReference type="InterPro" id="IPR031755">
    <property type="entry name" value="Inhibitor_I66"/>
</dbReference>
<evidence type="ECO:0000313" key="3">
    <source>
        <dbReference type="Proteomes" id="UP000008370"/>
    </source>
</evidence>
<dbReference type="HOGENOM" id="CLU_980419_0_0_1"/>
<evidence type="ECO:0000256" key="1">
    <source>
        <dbReference type="SAM" id="MobiDB-lite"/>
    </source>
</evidence>
<keyword evidence="3" id="KW-1185">Reference proteome</keyword>
<accession>K5XFI4</accession>
<name>K5XFI4_PHACS</name>
<dbReference type="EMBL" id="JH930468">
    <property type="protein sequence ID" value="EKM61827.1"/>
    <property type="molecule type" value="Genomic_DNA"/>
</dbReference>
<evidence type="ECO:0000313" key="2">
    <source>
        <dbReference type="EMBL" id="EKM61827.1"/>
    </source>
</evidence>
<reference evidence="2 3" key="1">
    <citation type="journal article" date="2012" name="BMC Genomics">
        <title>Comparative genomics of the white-rot fungi, Phanerochaete carnosa and P. chrysosporium, to elucidate the genetic basis of the distinct wood types they colonize.</title>
        <authorList>
            <person name="Suzuki H."/>
            <person name="MacDonald J."/>
            <person name="Syed K."/>
            <person name="Salamov A."/>
            <person name="Hori C."/>
            <person name="Aerts A."/>
            <person name="Henrissat B."/>
            <person name="Wiebenga A."/>
            <person name="vanKuyk P.A."/>
            <person name="Barry K."/>
            <person name="Lindquist E."/>
            <person name="LaButti K."/>
            <person name="Lapidus A."/>
            <person name="Lucas S."/>
            <person name="Coutinho P."/>
            <person name="Gong Y."/>
            <person name="Samejima M."/>
            <person name="Mahadevan R."/>
            <person name="Abou-Zaid M."/>
            <person name="de Vries R.P."/>
            <person name="Igarashi K."/>
            <person name="Yadav J.S."/>
            <person name="Grigoriev I.V."/>
            <person name="Master E.R."/>
        </authorList>
    </citation>
    <scope>NUCLEOTIDE SEQUENCE [LARGE SCALE GENOMIC DNA]</scope>
    <source>
        <strain evidence="2 3">HHB-10118-sp</strain>
    </source>
</reference>